<protein>
    <recommendedName>
        <fullName evidence="3">YggT family protein</fullName>
    </recommendedName>
</protein>
<feature type="transmembrane region" description="Helical" evidence="1">
    <location>
        <begin position="52"/>
        <end position="71"/>
    </location>
</feature>
<sequence length="125" mass="14518">MNTNDLDSTNSPRTRPLYRWTQIVWYILSILEVLLAFRFVLKFLGANPAAGFTRFIYGITNIFASPFLNVFRISRVEGSVFEWTTLLAMIVYYLIALGIIRLFLMWKTVSTSEAAEKLKRQEKDP</sequence>
<evidence type="ECO:0008006" key="3">
    <source>
        <dbReference type="Google" id="ProtNLM"/>
    </source>
</evidence>
<evidence type="ECO:0000256" key="1">
    <source>
        <dbReference type="SAM" id="Phobius"/>
    </source>
</evidence>
<name>K2H2W7_9BACT</name>
<organism evidence="2">
    <name type="scientific">uncultured bacterium</name>
    <name type="common">gcode 4</name>
    <dbReference type="NCBI Taxonomy" id="1234023"/>
    <lineage>
        <taxon>Bacteria</taxon>
        <taxon>environmental samples</taxon>
    </lineage>
</organism>
<gene>
    <name evidence="2" type="ORF">ACD_2C00035G0004</name>
</gene>
<keyword evidence="1" id="KW-1133">Transmembrane helix</keyword>
<dbReference type="AlphaFoldDB" id="K2H2W7"/>
<proteinExistence type="predicted"/>
<feature type="transmembrane region" description="Helical" evidence="1">
    <location>
        <begin position="83"/>
        <end position="104"/>
    </location>
</feature>
<keyword evidence="1" id="KW-0812">Transmembrane</keyword>
<comment type="caution">
    <text evidence="2">The sequence shown here is derived from an EMBL/GenBank/DDBJ whole genome shotgun (WGS) entry which is preliminary data.</text>
</comment>
<evidence type="ECO:0000313" key="2">
    <source>
        <dbReference type="EMBL" id="EKE30155.1"/>
    </source>
</evidence>
<reference evidence="2" key="1">
    <citation type="journal article" date="2012" name="Science">
        <title>Fermentation, hydrogen, and sulfur metabolism in multiple uncultivated bacterial phyla.</title>
        <authorList>
            <person name="Wrighton K.C."/>
            <person name="Thomas B.C."/>
            <person name="Sharon I."/>
            <person name="Miller C.S."/>
            <person name="Castelle C.J."/>
            <person name="VerBerkmoes N.C."/>
            <person name="Wilkins M.J."/>
            <person name="Hettich R.L."/>
            <person name="Lipton M.S."/>
            <person name="Williams K.H."/>
            <person name="Long P.E."/>
            <person name="Banfield J.F."/>
        </authorList>
    </citation>
    <scope>NUCLEOTIDE SEQUENCE [LARGE SCALE GENOMIC DNA]</scope>
</reference>
<accession>K2H2W7</accession>
<dbReference type="EMBL" id="AMFJ01000035">
    <property type="protein sequence ID" value="EKE30155.1"/>
    <property type="molecule type" value="Genomic_DNA"/>
</dbReference>
<keyword evidence="1" id="KW-0472">Membrane</keyword>
<feature type="transmembrane region" description="Helical" evidence="1">
    <location>
        <begin position="20"/>
        <end position="40"/>
    </location>
</feature>